<evidence type="ECO:0000256" key="3">
    <source>
        <dbReference type="ARBA" id="ARBA00022989"/>
    </source>
</evidence>
<keyword evidence="2 5" id="KW-0812">Transmembrane</keyword>
<gene>
    <name evidence="7" type="ORF">GCM10022410_00980</name>
</gene>
<feature type="transmembrane region" description="Helical" evidence="5">
    <location>
        <begin position="98"/>
        <end position="117"/>
    </location>
</feature>
<evidence type="ECO:0000313" key="8">
    <source>
        <dbReference type="Proteomes" id="UP001501734"/>
    </source>
</evidence>
<feature type="domain" description="SLC26A/SulP transporter" evidence="6">
    <location>
        <begin position="22"/>
        <end position="152"/>
    </location>
</feature>
<dbReference type="PANTHER" id="PTHR43310">
    <property type="entry name" value="SULFATE TRANSPORTER YBAR-RELATED"/>
    <property type="match status" value="1"/>
</dbReference>
<dbReference type="Proteomes" id="UP001501734">
    <property type="component" value="Unassembled WGS sequence"/>
</dbReference>
<keyword evidence="4 5" id="KW-0472">Membrane</keyword>
<evidence type="ECO:0000256" key="2">
    <source>
        <dbReference type="ARBA" id="ARBA00022692"/>
    </source>
</evidence>
<feature type="transmembrane region" description="Helical" evidence="5">
    <location>
        <begin position="75"/>
        <end position="92"/>
    </location>
</feature>
<reference evidence="8" key="1">
    <citation type="journal article" date="2019" name="Int. J. Syst. Evol. Microbiol.">
        <title>The Global Catalogue of Microorganisms (GCM) 10K type strain sequencing project: providing services to taxonomists for standard genome sequencing and annotation.</title>
        <authorList>
            <consortium name="The Broad Institute Genomics Platform"/>
            <consortium name="The Broad Institute Genome Sequencing Center for Infectious Disease"/>
            <person name="Wu L."/>
            <person name="Ma J."/>
        </authorList>
    </citation>
    <scope>NUCLEOTIDE SEQUENCE [LARGE SCALE GENOMIC DNA]</scope>
    <source>
        <strain evidence="8">JCM 17250</strain>
    </source>
</reference>
<feature type="transmembrane region" description="Helical" evidence="5">
    <location>
        <begin position="43"/>
        <end position="68"/>
    </location>
</feature>
<evidence type="ECO:0000313" key="7">
    <source>
        <dbReference type="EMBL" id="GAA4057400.1"/>
    </source>
</evidence>
<evidence type="ECO:0000256" key="1">
    <source>
        <dbReference type="ARBA" id="ARBA00004141"/>
    </source>
</evidence>
<organism evidence="7 8">
    <name type="scientific">Amphibacillus indicireducens</name>
    <dbReference type="NCBI Taxonomy" id="1076330"/>
    <lineage>
        <taxon>Bacteria</taxon>
        <taxon>Bacillati</taxon>
        <taxon>Bacillota</taxon>
        <taxon>Bacilli</taxon>
        <taxon>Bacillales</taxon>
        <taxon>Bacillaceae</taxon>
        <taxon>Amphibacillus</taxon>
    </lineage>
</organism>
<protein>
    <recommendedName>
        <fullName evidence="6">SLC26A/SulP transporter domain-containing protein</fullName>
    </recommendedName>
</protein>
<dbReference type="Pfam" id="PF00916">
    <property type="entry name" value="Sulfate_transp"/>
    <property type="match status" value="1"/>
</dbReference>
<dbReference type="PANTHER" id="PTHR43310:SF1">
    <property type="entry name" value="SULFATE TRANSPORTER YBAR-RELATED"/>
    <property type="match status" value="1"/>
</dbReference>
<comment type="caution">
    <text evidence="7">The sequence shown here is derived from an EMBL/GenBank/DDBJ whole genome shotgun (WGS) entry which is preliminary data.</text>
</comment>
<evidence type="ECO:0000259" key="6">
    <source>
        <dbReference type="Pfam" id="PF00916"/>
    </source>
</evidence>
<evidence type="ECO:0000256" key="5">
    <source>
        <dbReference type="SAM" id="Phobius"/>
    </source>
</evidence>
<feature type="transmembrane region" description="Helical" evidence="5">
    <location>
        <begin position="20"/>
        <end position="37"/>
    </location>
</feature>
<keyword evidence="3 5" id="KW-1133">Transmembrane helix</keyword>
<evidence type="ECO:0000256" key="4">
    <source>
        <dbReference type="ARBA" id="ARBA00023136"/>
    </source>
</evidence>
<keyword evidence="8" id="KW-1185">Reference proteome</keyword>
<comment type="subcellular location">
    <subcellularLocation>
        <location evidence="1">Membrane</location>
        <topology evidence="1">Multi-pass membrane protein</topology>
    </subcellularLocation>
</comment>
<sequence>MSLKKSNILSNKFLKPFSKINFTSEILAGLTVAFALVPESIAFAFVAGVSPMLSLQTAVVMGLVAVLFTGRPGMISSSTASISVVMAALVASHGLDHLFAAVILMGVIQLIIGILKLGKYARIIPYPVMLGFLNGLAMLIFFSQIELFKVNTATGKEWLQGFDLVIMLFFVIVTMVIIHFFPKLNKKYLLASSQLLLLRSLQSA</sequence>
<feature type="transmembrane region" description="Helical" evidence="5">
    <location>
        <begin position="124"/>
        <end position="142"/>
    </location>
</feature>
<name>A0ABP7V1C3_9BACI</name>
<feature type="transmembrane region" description="Helical" evidence="5">
    <location>
        <begin position="162"/>
        <end position="181"/>
    </location>
</feature>
<accession>A0ABP7V1C3</accession>
<dbReference type="InterPro" id="IPR052706">
    <property type="entry name" value="Membrane-Transporter-like"/>
</dbReference>
<dbReference type="RefSeq" id="WP_344909346.1">
    <property type="nucleotide sequence ID" value="NZ_BAABDL010000004.1"/>
</dbReference>
<dbReference type="InterPro" id="IPR011547">
    <property type="entry name" value="SLC26A/SulP_dom"/>
</dbReference>
<dbReference type="EMBL" id="BAABDL010000004">
    <property type="protein sequence ID" value="GAA4057400.1"/>
    <property type="molecule type" value="Genomic_DNA"/>
</dbReference>
<proteinExistence type="predicted"/>